<sequence>MAANGSQVEEYHSFFRSHHVYFTIWTPVAGEELVLRRQPDNEHDPYAVAVIKDEEVAGHVLYLLLVLEMINDECGFRLARVARFYVTKGDFDEQSLYALHRDALDESIADPFVQAWIGILAYGCNREVVTVLR</sequence>
<accession>A0A1X7TZF6</accession>
<reference evidence="1" key="1">
    <citation type="submission" date="2017-05" db="UniProtKB">
        <authorList>
            <consortium name="EnsemblMetazoa"/>
        </authorList>
    </citation>
    <scope>IDENTIFICATION</scope>
</reference>
<dbReference type="AlphaFoldDB" id="A0A1X7TZF6"/>
<protein>
    <submittedName>
        <fullName evidence="1">Uncharacterized protein</fullName>
    </submittedName>
</protein>
<organism evidence="1">
    <name type="scientific">Amphimedon queenslandica</name>
    <name type="common">Sponge</name>
    <dbReference type="NCBI Taxonomy" id="400682"/>
    <lineage>
        <taxon>Eukaryota</taxon>
        <taxon>Metazoa</taxon>
        <taxon>Porifera</taxon>
        <taxon>Demospongiae</taxon>
        <taxon>Heteroscleromorpha</taxon>
        <taxon>Haplosclerida</taxon>
        <taxon>Niphatidae</taxon>
        <taxon>Amphimedon</taxon>
    </lineage>
</organism>
<evidence type="ECO:0000313" key="1">
    <source>
        <dbReference type="EnsemblMetazoa" id="Aqu2.1.20802_001"/>
    </source>
</evidence>
<name>A0A1X7TZF6_AMPQE</name>
<proteinExistence type="predicted"/>
<dbReference type="InParanoid" id="A0A1X7TZF6"/>
<dbReference type="Gene3D" id="3.30.70.2330">
    <property type="match status" value="1"/>
</dbReference>
<dbReference type="EnsemblMetazoa" id="Aqu2.1.20802_001">
    <property type="protein sequence ID" value="Aqu2.1.20802_001"/>
    <property type="gene ID" value="Aqu2.1.20802"/>
</dbReference>